<evidence type="ECO:0000256" key="17">
    <source>
        <dbReference type="ARBA" id="ARBA00023285"/>
    </source>
</evidence>
<keyword evidence="12 21" id="KW-0949">S-adenosyl-L-methionine</keyword>
<dbReference type="Gene3D" id="1.10.1240.10">
    <property type="entry name" value="Methionine synthase domain"/>
    <property type="match status" value="1"/>
</dbReference>
<dbReference type="KEGG" id="paj:PAJ_3401"/>
<dbReference type="GO" id="GO:0032259">
    <property type="term" value="P:methylation"/>
    <property type="evidence" value="ECO:0007669"/>
    <property type="project" value="UniProtKB-KW"/>
</dbReference>
<keyword evidence="14" id="KW-0677">Repeat</keyword>
<evidence type="ECO:0000313" key="31">
    <source>
        <dbReference type="Proteomes" id="UP000006690"/>
    </source>
</evidence>
<dbReference type="Gene3D" id="3.10.196.10">
    <property type="entry name" value="Vitamin B12-dependent methionine synthase, activation domain"/>
    <property type="match status" value="1"/>
</dbReference>
<evidence type="ECO:0000256" key="24">
    <source>
        <dbReference type="PROSITE-ProRule" id="PRU00333"/>
    </source>
</evidence>
<evidence type="ECO:0000259" key="29">
    <source>
        <dbReference type="PROSITE" id="PS51337"/>
    </source>
</evidence>
<dbReference type="FunFam" id="3.20.20.20:FF:000002">
    <property type="entry name" value="Methionine synthase"/>
    <property type="match status" value="1"/>
</dbReference>
<dbReference type="PROSITE" id="PS51337">
    <property type="entry name" value="B12_BINDING_NTER"/>
    <property type="match status" value="1"/>
</dbReference>
<keyword evidence="10 21" id="KW-0846">Cobalamin</keyword>
<dbReference type="Gene3D" id="1.10.288.10">
    <property type="entry name" value="Cobalamin-dependent Methionine Synthase, domain 2"/>
    <property type="match status" value="1"/>
</dbReference>
<feature type="binding site" evidence="23">
    <location>
        <position position="1155"/>
    </location>
    <ligand>
        <name>S-adenosyl-L-methionine</name>
        <dbReference type="ChEBI" id="CHEBI:59789"/>
    </ligand>
</feature>
<dbReference type="FunFam" id="1.10.1240.10:FF:000001">
    <property type="entry name" value="Methionine synthase"/>
    <property type="match status" value="1"/>
</dbReference>
<dbReference type="CDD" id="cd02069">
    <property type="entry name" value="methionine_synthase_B12_BD"/>
    <property type="match status" value="1"/>
</dbReference>
<dbReference type="PATRIC" id="fig|932677.3.peg.3918"/>
<keyword evidence="16 21" id="KW-0486">Methionine biosynthesis</keyword>
<dbReference type="HOGENOM" id="CLU_004914_2_2_6"/>
<comment type="cofactor">
    <cofactor evidence="2 21 24">
        <name>Zn(2+)</name>
        <dbReference type="ChEBI" id="CHEBI:29105"/>
    </cofactor>
</comment>
<dbReference type="Pfam" id="PF00809">
    <property type="entry name" value="Pterin_bind"/>
    <property type="match status" value="1"/>
</dbReference>
<dbReference type="InterPro" id="IPR003759">
    <property type="entry name" value="Cbl-bd_cap"/>
</dbReference>
<dbReference type="InterPro" id="IPR037010">
    <property type="entry name" value="VitB12-dep_Met_synth_activ_sf"/>
</dbReference>
<feature type="domain" description="B12-binding" evidence="28">
    <location>
        <begin position="767"/>
        <end position="902"/>
    </location>
</feature>
<feature type="binding site" evidence="23">
    <location>
        <position position="881"/>
    </location>
    <ligand>
        <name>methylcob(III)alamin</name>
        <dbReference type="ChEBI" id="CHEBI:28115"/>
    </ligand>
</feature>
<dbReference type="GO" id="GO:0046653">
    <property type="term" value="P:tetrahydrofolate metabolic process"/>
    <property type="evidence" value="ECO:0007669"/>
    <property type="project" value="TreeGrafter"/>
</dbReference>
<evidence type="ECO:0000256" key="12">
    <source>
        <dbReference type="ARBA" id="ARBA00022691"/>
    </source>
</evidence>
<dbReference type="SUPFAM" id="SSF51717">
    <property type="entry name" value="Dihydropteroate synthetase-like"/>
    <property type="match status" value="1"/>
</dbReference>
<accession>A0A0H3L2D3</accession>
<sequence length="1248" mass="138147">MTLCKNDWLVFHQRIDVDEITVSNLTDALHQQLAHRIMVLDGGMGTMIQSYKLDEHDFRGSRFADWPCDLKGNNDLLVLSKPEVIREIHDAYLAAGADILETNTFNATSIAMADYQMEALSAEINFAAAKLARTCADAWTAKTPDKPRYVAGVLGPTNRTCSISPDVNDPAFRNITFNQLVDAYRESTRALVEGGCHIIMIETVFDTLNAKAAVFAVKAEMEALDVALPLMISGTITDASGRTLSGQTTEAFYNSLRHAEPLSFGLNCALGPDELRQYVAELSRIAEGYVTAHPNAGLPNAFGEYDLDAEVMAQQIGEWANAGFLNIVGGCCGTTPQHIAAMAAAVEGVAPRQRPKLPVACRLSGLEPLNISAESLFVNVGERTNVTGSAKFKRLIKEDKYHEALEVALQQVESGAQIIDINMDEGMLDAEAAMVRFLNLIAGEPDIARVPIMIDSSKWEVIEKGLQCIQGKGIVNSVSMKEGEAVFIHHARLVRRYGAAMVVMAFDEVGQADTRERKIEICRRAYQILTQQVGFPPEDIIFDPNIFAVATGIDEHNNYAMDFIGACEDIKRELPHAMISGGVSNVSFSFRGNDPVREAIHAVFLYYAIRNGMDMGIVNAGQLAIYDDLSDELRESVEDVILNRRADGTERLLALAEKYRRNKSDSADEKQQAEWRGWDVVKRLEYSLVKGITEFIEQDTEEARQQAARPIDVIEGPLMSGMNVVGDLFGEGKMFLPQVVKSARVMKQAVAWLEPYIQASKEAGRSNGKVVLATVKGDVHDIGKNIVGVVLQCNNYEIIDLGVMVPGEKILKTAREVKADIIGLSGLITPSLDEMVNMAKEMERQGFTLPLLIGGATTSKAHTAVKIEQHYSGPTVYVQNASRTVGVVSSLLSDTLRDDFVARTRKEYETVRIQHARKKPRTPPVSLSAARDNATKIDWDSYTPPVAKHVGVRRVDVGIDVLRNYIDWTPFFMTWSLAGKYPRILEDEVVGDEAKRLFADANAMLDKLSDEKALTPRGVVGLFPANRVGDDIHIFADEQRDTLLNISHHLRQQTEKTDFANYCLADFVAPKRSGKADYIGAFAVTGGLEEDALAEAYDKQQDDYNKIMVKAIADRLAEAFAEYLHEQVRKTIWGFAPDEHLSNEALIRENYQGIRPAPGYPACPEHTEKATIWALLDVETHVGMKLTESFAMWPGASVSGWYFSHPDSRYFAVAQIQRDQVEDYAARKRMSVSEVERWLAPNLGYDAD</sequence>
<evidence type="ECO:0000256" key="5">
    <source>
        <dbReference type="ARBA" id="ARBA00010398"/>
    </source>
</evidence>
<comment type="cofactor">
    <cofactor evidence="3 21 22">
        <name>methylcob(III)alamin</name>
        <dbReference type="ChEBI" id="CHEBI:28115"/>
    </cofactor>
</comment>
<dbReference type="SMART" id="SM01018">
    <property type="entry name" value="B12-binding_2"/>
    <property type="match status" value="1"/>
</dbReference>
<dbReference type="InterPro" id="IPR004223">
    <property type="entry name" value="VitB12-dep_Met_synth_activ_dom"/>
</dbReference>
<keyword evidence="15 21" id="KW-0862">Zinc</keyword>
<dbReference type="InterPro" id="IPR011822">
    <property type="entry name" value="MetH"/>
</dbReference>
<dbReference type="eggNOG" id="COG0646">
    <property type="taxonomic scope" value="Bacteria"/>
</dbReference>
<dbReference type="Pfam" id="PF02574">
    <property type="entry name" value="S-methyl_trans"/>
    <property type="match status" value="1"/>
</dbReference>
<protein>
    <recommendedName>
        <fullName evidence="7 20">Methionine synthase</fullName>
        <ecNumber evidence="6 20">2.1.1.13</ecNumber>
    </recommendedName>
    <alternativeName>
        <fullName evidence="19 21">5-methyltetrahydrofolate--homocysteine methyltransferase</fullName>
    </alternativeName>
</protein>
<evidence type="ECO:0000256" key="16">
    <source>
        <dbReference type="ARBA" id="ARBA00023167"/>
    </source>
</evidence>
<dbReference type="Proteomes" id="UP000006690">
    <property type="component" value="Chromosome"/>
</dbReference>
<dbReference type="NCBIfam" id="NF007024">
    <property type="entry name" value="PRK09490.1"/>
    <property type="match status" value="1"/>
</dbReference>
<keyword evidence="8 21" id="KW-0489">Methyltransferase</keyword>
<comment type="similarity">
    <text evidence="5">Belongs to the vitamin-B12 dependent methionine synthase family.</text>
</comment>
<dbReference type="GO" id="GO:0008705">
    <property type="term" value="F:methionine synthase activity"/>
    <property type="evidence" value="ECO:0007669"/>
    <property type="project" value="UniProtKB-UniRule"/>
</dbReference>
<dbReference type="Pfam" id="PF02607">
    <property type="entry name" value="B12-binding_2"/>
    <property type="match status" value="1"/>
</dbReference>
<feature type="binding site" evidence="23">
    <location>
        <position position="715"/>
    </location>
    <ligand>
        <name>methylcob(III)alamin</name>
        <dbReference type="ChEBI" id="CHEBI:28115"/>
    </ligand>
</feature>
<evidence type="ECO:0000256" key="18">
    <source>
        <dbReference type="ARBA" id="ARBA00025552"/>
    </source>
</evidence>
<dbReference type="PIRSF" id="PIRSF000381">
    <property type="entry name" value="MetH"/>
    <property type="match status" value="1"/>
</dbReference>
<keyword evidence="17 21" id="KW-0170">Cobalt</keyword>
<feature type="binding site" evidence="23">
    <location>
        <position position="967"/>
    </location>
    <ligand>
        <name>S-adenosyl-L-methionine</name>
        <dbReference type="ChEBI" id="CHEBI:59789"/>
    </ligand>
</feature>
<dbReference type="SUPFAM" id="SSF82282">
    <property type="entry name" value="Homocysteine S-methyltransferase"/>
    <property type="match status" value="1"/>
</dbReference>
<dbReference type="InterPro" id="IPR003726">
    <property type="entry name" value="HCY_dom"/>
</dbReference>
<feature type="binding site" evidence="22 24">
    <location>
        <position position="332"/>
    </location>
    <ligand>
        <name>Zn(2+)</name>
        <dbReference type="ChEBI" id="CHEBI:29105"/>
    </ligand>
</feature>
<evidence type="ECO:0000256" key="8">
    <source>
        <dbReference type="ARBA" id="ARBA00022603"/>
    </source>
</evidence>
<evidence type="ECO:0000256" key="4">
    <source>
        <dbReference type="ARBA" id="ARBA00005178"/>
    </source>
</evidence>
<evidence type="ECO:0000256" key="14">
    <source>
        <dbReference type="ARBA" id="ARBA00022737"/>
    </source>
</evidence>
<dbReference type="eggNOG" id="COG1410">
    <property type="taxonomic scope" value="Bacteria"/>
</dbReference>
<proteinExistence type="inferred from homology"/>
<evidence type="ECO:0000313" key="30">
    <source>
        <dbReference type="EMBL" id="BAK13481.1"/>
    </source>
</evidence>
<evidence type="ECO:0000256" key="10">
    <source>
        <dbReference type="ARBA" id="ARBA00022628"/>
    </source>
</evidence>
<dbReference type="GO" id="GO:0050667">
    <property type="term" value="P:homocysteine metabolic process"/>
    <property type="evidence" value="ECO:0007669"/>
    <property type="project" value="TreeGrafter"/>
</dbReference>
<dbReference type="InterPro" id="IPR050554">
    <property type="entry name" value="Met_Synthase/Corrinoid"/>
</dbReference>
<evidence type="ECO:0000256" key="22">
    <source>
        <dbReference type="PIRSR" id="PIRSR000381-1"/>
    </source>
</evidence>
<dbReference type="SUPFAM" id="SSF47644">
    <property type="entry name" value="Methionine synthase domain"/>
    <property type="match status" value="1"/>
</dbReference>
<dbReference type="PANTHER" id="PTHR45833">
    <property type="entry name" value="METHIONINE SYNTHASE"/>
    <property type="match status" value="1"/>
</dbReference>
<dbReference type="InterPro" id="IPR036594">
    <property type="entry name" value="Meth_synthase_dom"/>
</dbReference>
<dbReference type="Gene3D" id="3.20.20.330">
    <property type="entry name" value="Homocysteine-binding-like domain"/>
    <property type="match status" value="1"/>
</dbReference>
<evidence type="ECO:0000259" key="28">
    <source>
        <dbReference type="PROSITE" id="PS51332"/>
    </source>
</evidence>
<evidence type="ECO:0000259" key="25">
    <source>
        <dbReference type="PROSITE" id="PS50970"/>
    </source>
</evidence>
<dbReference type="PROSITE" id="PS51332">
    <property type="entry name" value="B12_BINDING"/>
    <property type="match status" value="1"/>
</dbReference>
<keyword evidence="9 21" id="KW-0028">Amino-acid biosynthesis</keyword>
<evidence type="ECO:0000256" key="21">
    <source>
        <dbReference type="PIRNR" id="PIRNR000381"/>
    </source>
</evidence>
<name>A0A0H3L2D3_PANAA</name>
<feature type="binding site" evidence="22 24">
    <location>
        <position position="331"/>
    </location>
    <ligand>
        <name>Zn(2+)</name>
        <dbReference type="ChEBI" id="CHEBI:29105"/>
    </ligand>
</feature>
<gene>
    <name evidence="30" type="primary">metH</name>
    <name evidence="30" type="ordered locus">PAJ_3401</name>
</gene>
<dbReference type="InterPro" id="IPR000489">
    <property type="entry name" value="Pterin-binding_dom"/>
</dbReference>
<dbReference type="InterPro" id="IPR011005">
    <property type="entry name" value="Dihydropteroate_synth-like_sf"/>
</dbReference>
<dbReference type="Pfam" id="PF02310">
    <property type="entry name" value="B12-binding"/>
    <property type="match status" value="1"/>
</dbReference>
<dbReference type="CDD" id="cd00740">
    <property type="entry name" value="MeTr"/>
    <property type="match status" value="1"/>
</dbReference>
<dbReference type="NCBIfam" id="TIGR02082">
    <property type="entry name" value="metH"/>
    <property type="match status" value="1"/>
</dbReference>
<reference evidence="31" key="1">
    <citation type="journal article" date="2012" name="Appl. Microbiol. Biotechnol.">
        <title>The complete genome sequence of Pantoea ananatis AJ13355, an organism with great biotechnological potential.</title>
        <authorList>
            <person name="Hara Y."/>
            <person name="Kadotani N."/>
            <person name="Izui H."/>
            <person name="Katashkina J.I."/>
            <person name="Kuvaeva T.M."/>
            <person name="Andreeva I.G."/>
            <person name="Golubeva L.I."/>
            <person name="Malko D.B."/>
            <person name="Makeev V.J."/>
            <person name="Mashko S.V."/>
            <person name="Kozlov Y.I."/>
        </authorList>
    </citation>
    <scope>NUCLEOTIDE SEQUENCE [LARGE SCALE GENOMIC DNA]</scope>
    <source>
        <strain evidence="31">AJ13355</strain>
    </source>
</reference>
<dbReference type="GO" id="GO:0031419">
    <property type="term" value="F:cobalamin binding"/>
    <property type="evidence" value="ECO:0007669"/>
    <property type="project" value="UniProtKB-UniRule"/>
</dbReference>
<dbReference type="PROSITE" id="PS50974">
    <property type="entry name" value="ADOMET_ACTIVATION"/>
    <property type="match status" value="1"/>
</dbReference>
<evidence type="ECO:0000256" key="11">
    <source>
        <dbReference type="ARBA" id="ARBA00022679"/>
    </source>
</evidence>
<feature type="binding site" evidence="23">
    <location>
        <position position="825"/>
    </location>
    <ligand>
        <name>methylcob(III)alamin</name>
        <dbReference type="ChEBI" id="CHEBI:28115"/>
    </ligand>
</feature>
<dbReference type="GO" id="GO:0008270">
    <property type="term" value="F:zinc ion binding"/>
    <property type="evidence" value="ECO:0007669"/>
    <property type="project" value="UniProtKB-UniRule"/>
</dbReference>
<organism evidence="30 31">
    <name type="scientific">Pantoea ananatis (strain AJ13355)</name>
    <dbReference type="NCBI Taxonomy" id="932677"/>
    <lineage>
        <taxon>Bacteria</taxon>
        <taxon>Pseudomonadati</taxon>
        <taxon>Pseudomonadota</taxon>
        <taxon>Gammaproteobacteria</taxon>
        <taxon>Enterobacterales</taxon>
        <taxon>Erwiniaceae</taxon>
        <taxon>Pantoea</taxon>
    </lineage>
</organism>
<evidence type="ECO:0000259" key="27">
    <source>
        <dbReference type="PROSITE" id="PS50974"/>
    </source>
</evidence>
<evidence type="ECO:0000256" key="15">
    <source>
        <dbReference type="ARBA" id="ARBA00022833"/>
    </source>
</evidence>
<dbReference type="EC" id="2.1.1.13" evidence="6 20"/>
<evidence type="ECO:0000256" key="3">
    <source>
        <dbReference type="ARBA" id="ARBA00001956"/>
    </source>
</evidence>
<feature type="domain" description="AdoMet activation" evidence="27">
    <location>
        <begin position="918"/>
        <end position="1248"/>
    </location>
</feature>
<dbReference type="UniPathway" id="UPA00051">
    <property type="reaction ID" value="UER00081"/>
</dbReference>
<dbReference type="GO" id="GO:0005829">
    <property type="term" value="C:cytosol"/>
    <property type="evidence" value="ECO:0007669"/>
    <property type="project" value="TreeGrafter"/>
</dbReference>
<dbReference type="PROSITE" id="PS50970">
    <property type="entry name" value="HCY"/>
    <property type="match status" value="1"/>
</dbReference>
<feature type="binding site" evidence="22 24">
    <location>
        <position position="268"/>
    </location>
    <ligand>
        <name>Zn(2+)</name>
        <dbReference type="ChEBI" id="CHEBI:29105"/>
    </ligand>
</feature>
<keyword evidence="13 21" id="KW-0479">Metal-binding</keyword>
<comment type="catalytic activity">
    <reaction evidence="1 21">
        <text>(6S)-5-methyl-5,6,7,8-tetrahydrofolate + L-homocysteine = (6S)-5,6,7,8-tetrahydrofolate + L-methionine</text>
        <dbReference type="Rhea" id="RHEA:11172"/>
        <dbReference type="ChEBI" id="CHEBI:18608"/>
        <dbReference type="ChEBI" id="CHEBI:57453"/>
        <dbReference type="ChEBI" id="CHEBI:57844"/>
        <dbReference type="ChEBI" id="CHEBI:58199"/>
        <dbReference type="EC" id="2.1.1.13"/>
    </reaction>
</comment>
<dbReference type="AlphaFoldDB" id="A0A0H3L2D3"/>
<evidence type="ECO:0000256" key="9">
    <source>
        <dbReference type="ARBA" id="ARBA00022605"/>
    </source>
</evidence>
<dbReference type="FunFam" id="3.40.50.280:FF:000001">
    <property type="entry name" value="Methionine synthase"/>
    <property type="match status" value="1"/>
</dbReference>
<evidence type="ECO:0000256" key="23">
    <source>
        <dbReference type="PIRSR" id="PIRSR000381-2"/>
    </source>
</evidence>
<evidence type="ECO:0000256" key="13">
    <source>
        <dbReference type="ARBA" id="ARBA00022723"/>
    </source>
</evidence>
<evidence type="ECO:0000256" key="1">
    <source>
        <dbReference type="ARBA" id="ARBA00001700"/>
    </source>
</evidence>
<dbReference type="Gene3D" id="3.20.20.20">
    <property type="entry name" value="Dihydropteroate synthase-like"/>
    <property type="match status" value="1"/>
</dbReference>
<evidence type="ECO:0000259" key="26">
    <source>
        <dbReference type="PROSITE" id="PS50972"/>
    </source>
</evidence>
<dbReference type="PROSITE" id="PS50972">
    <property type="entry name" value="PTERIN_BINDING"/>
    <property type="match status" value="1"/>
</dbReference>
<evidence type="ECO:0000256" key="7">
    <source>
        <dbReference type="ARBA" id="ARBA00013998"/>
    </source>
</evidence>
<dbReference type="PANTHER" id="PTHR45833:SF1">
    <property type="entry name" value="METHIONINE SYNTHASE"/>
    <property type="match status" value="1"/>
</dbReference>
<comment type="domain">
    <text evidence="21">Modular enzyme with four functionally distinct domains. The isolated Hcy-binding domain catalyzes methyl transfer from free methylcobalamin to homocysteine. The Hcy-binding domain in association with the pterin-binding domain catalyzes the methylation of cob(I)alamin by methyltetrahydrofolate and the methylation of homocysteine. The B12-binding domain binds the cofactor. The AdoMet activation domain binds S-adenosyl-L-methionine. Under aerobic conditions cob(I)alamin can be converted to inactive cob(II)alamin. Reductive methylation by S-adenosyl-L-methionine and flavodoxin regenerates methylcobalamin.</text>
</comment>
<evidence type="ECO:0000256" key="20">
    <source>
        <dbReference type="NCBIfam" id="TIGR02082"/>
    </source>
</evidence>
<dbReference type="InterPro" id="IPR006158">
    <property type="entry name" value="Cobalamin-bd"/>
</dbReference>
<dbReference type="InterPro" id="IPR036724">
    <property type="entry name" value="Cobalamin-bd_sf"/>
</dbReference>
<evidence type="ECO:0000256" key="19">
    <source>
        <dbReference type="ARBA" id="ARBA00031040"/>
    </source>
</evidence>
<feature type="binding site" evidence="23">
    <location>
        <position position="829"/>
    </location>
    <ligand>
        <name>methylcob(III)alamin</name>
        <dbReference type="ChEBI" id="CHEBI:28115"/>
    </ligand>
</feature>
<evidence type="ECO:0000256" key="2">
    <source>
        <dbReference type="ARBA" id="ARBA00001947"/>
    </source>
</evidence>
<feature type="binding site" evidence="23">
    <location>
        <begin position="1210"/>
        <end position="1211"/>
    </location>
    <ligand>
        <name>S-adenosyl-L-methionine</name>
        <dbReference type="ChEBI" id="CHEBI:59789"/>
    </ligand>
</feature>
<evidence type="ECO:0000256" key="6">
    <source>
        <dbReference type="ARBA" id="ARBA00012032"/>
    </source>
</evidence>
<comment type="function">
    <text evidence="18 21">Catalyzes the transfer of a methyl group from methyl-cobalamin to homocysteine, yielding enzyme-bound cob(I)alamin and methionine. Subsequently, remethylates the cofactor using methyltetrahydrofolate.</text>
</comment>
<feature type="binding site" evidence="23">
    <location>
        <begin position="777"/>
        <end position="781"/>
    </location>
    <ligand>
        <name>methylcob(III)alamin</name>
        <dbReference type="ChEBI" id="CHEBI:28115"/>
    </ligand>
</feature>
<dbReference type="SUPFAM" id="SSF52242">
    <property type="entry name" value="Cobalamin (vitamin B12)-binding domain"/>
    <property type="match status" value="1"/>
</dbReference>
<keyword evidence="11 21" id="KW-0808">Transferase</keyword>
<feature type="binding site" description="axial binding residue" evidence="22">
    <location>
        <position position="780"/>
    </location>
    <ligand>
        <name>methylcob(III)alamin</name>
        <dbReference type="ChEBI" id="CHEBI:28115"/>
    </ligand>
    <ligandPart>
        <name>Co</name>
        <dbReference type="ChEBI" id="CHEBI:27638"/>
    </ligandPart>
</feature>
<dbReference type="InterPro" id="IPR036589">
    <property type="entry name" value="HCY_dom_sf"/>
</dbReference>
<dbReference type="EMBL" id="AP012032">
    <property type="protein sequence ID" value="BAK13481.1"/>
    <property type="molecule type" value="Genomic_DNA"/>
</dbReference>
<feature type="domain" description="Hcy-binding" evidence="25">
    <location>
        <begin position="26"/>
        <end position="346"/>
    </location>
</feature>
<dbReference type="SUPFAM" id="SSF56507">
    <property type="entry name" value="Methionine synthase activation domain-like"/>
    <property type="match status" value="1"/>
</dbReference>
<dbReference type="Gene3D" id="3.40.50.280">
    <property type="entry name" value="Cobalamin-binding domain"/>
    <property type="match status" value="1"/>
</dbReference>
<dbReference type="FunFam" id="3.20.20.330:FF:000001">
    <property type="entry name" value="Methionine synthase"/>
    <property type="match status" value="1"/>
</dbReference>
<dbReference type="InterPro" id="IPR033706">
    <property type="entry name" value="Met_synthase_B12-bd"/>
</dbReference>
<feature type="domain" description="Pterin-binding" evidence="26">
    <location>
        <begin position="377"/>
        <end position="638"/>
    </location>
</feature>
<comment type="pathway">
    <text evidence="4 21">Amino-acid biosynthesis; L-methionine biosynthesis via de novo pathway; L-methionine from L-homocysteine (MetH route): step 1/1.</text>
</comment>
<feature type="domain" description="B12-binding N-terminal" evidence="29">
    <location>
        <begin position="671"/>
        <end position="765"/>
    </location>
</feature>
<dbReference type="Pfam" id="PF02965">
    <property type="entry name" value="Met_synt_B12"/>
    <property type="match status" value="1"/>
</dbReference>